<name>A0A327Z3Y7_9ACTN</name>
<gene>
    <name evidence="6" type="ORF">B0I29_11877</name>
</gene>
<dbReference type="InterPro" id="IPR050740">
    <property type="entry name" value="Aldehyde_DH_Superfamily"/>
</dbReference>
<dbReference type="SUPFAM" id="SSF53720">
    <property type="entry name" value="ALDH-like"/>
    <property type="match status" value="1"/>
</dbReference>
<evidence type="ECO:0000259" key="5">
    <source>
        <dbReference type="Pfam" id="PF00171"/>
    </source>
</evidence>
<evidence type="ECO:0000313" key="7">
    <source>
        <dbReference type="Proteomes" id="UP000249341"/>
    </source>
</evidence>
<dbReference type="InterPro" id="IPR016163">
    <property type="entry name" value="Ald_DH_C"/>
</dbReference>
<dbReference type="PANTHER" id="PTHR43353">
    <property type="entry name" value="SUCCINATE-SEMIALDEHYDE DEHYDROGENASE, MITOCHONDRIAL"/>
    <property type="match status" value="1"/>
</dbReference>
<dbReference type="EMBL" id="QLMJ01000018">
    <property type="protein sequence ID" value="RAK29285.1"/>
    <property type="molecule type" value="Genomic_DNA"/>
</dbReference>
<accession>A0A327Z3Y7</accession>
<dbReference type="PANTHER" id="PTHR43353:SF5">
    <property type="entry name" value="SUCCINATE-SEMIALDEHYDE DEHYDROGENASE, MITOCHONDRIAL"/>
    <property type="match status" value="1"/>
</dbReference>
<dbReference type="FunFam" id="3.40.605.10:FF:000026">
    <property type="entry name" value="Aldehyde dehydrogenase, putative"/>
    <property type="match status" value="1"/>
</dbReference>
<dbReference type="Gene3D" id="3.40.605.10">
    <property type="entry name" value="Aldehyde Dehydrogenase, Chain A, domain 1"/>
    <property type="match status" value="1"/>
</dbReference>
<keyword evidence="7" id="KW-1185">Reference proteome</keyword>
<dbReference type="PROSITE" id="PS00687">
    <property type="entry name" value="ALDEHYDE_DEHYDR_GLU"/>
    <property type="match status" value="1"/>
</dbReference>
<dbReference type="AlphaFoldDB" id="A0A327Z3Y7"/>
<evidence type="ECO:0000256" key="2">
    <source>
        <dbReference type="ARBA" id="ARBA00023002"/>
    </source>
</evidence>
<dbReference type="FunFam" id="3.40.309.10:FF:000004">
    <property type="entry name" value="Succinate-semialdehyde dehydrogenase I"/>
    <property type="match status" value="1"/>
</dbReference>
<dbReference type="InterPro" id="IPR016162">
    <property type="entry name" value="Ald_DH_N"/>
</dbReference>
<dbReference type="InterPro" id="IPR015590">
    <property type="entry name" value="Aldehyde_DH_dom"/>
</dbReference>
<dbReference type="InterPro" id="IPR029510">
    <property type="entry name" value="Ald_DH_CS_GLU"/>
</dbReference>
<dbReference type="FunFam" id="3.40.605.10:FF:000005">
    <property type="entry name" value="Succinate-semialdehyde dehydrogenase I"/>
    <property type="match status" value="1"/>
</dbReference>
<dbReference type="GO" id="GO:0009450">
    <property type="term" value="P:gamma-aminobutyric acid catabolic process"/>
    <property type="evidence" value="ECO:0007669"/>
    <property type="project" value="TreeGrafter"/>
</dbReference>
<feature type="active site" evidence="3">
    <location>
        <position position="248"/>
    </location>
</feature>
<evidence type="ECO:0000256" key="3">
    <source>
        <dbReference type="PROSITE-ProRule" id="PRU10007"/>
    </source>
</evidence>
<dbReference type="Gene3D" id="3.40.309.10">
    <property type="entry name" value="Aldehyde Dehydrogenase, Chain A, domain 2"/>
    <property type="match status" value="1"/>
</dbReference>
<dbReference type="Pfam" id="PF00171">
    <property type="entry name" value="Aldedh"/>
    <property type="match status" value="1"/>
</dbReference>
<evidence type="ECO:0000256" key="4">
    <source>
        <dbReference type="RuleBase" id="RU003345"/>
    </source>
</evidence>
<keyword evidence="2 4" id="KW-0560">Oxidoreductase</keyword>
<proteinExistence type="inferred from homology"/>
<dbReference type="GO" id="GO:0004777">
    <property type="term" value="F:succinate-semialdehyde dehydrogenase (NAD+) activity"/>
    <property type="evidence" value="ECO:0007669"/>
    <property type="project" value="TreeGrafter"/>
</dbReference>
<dbReference type="CDD" id="cd07103">
    <property type="entry name" value="ALDH_F5_SSADH_GabD"/>
    <property type="match status" value="1"/>
</dbReference>
<reference evidence="6 7" key="1">
    <citation type="submission" date="2018-06" db="EMBL/GenBank/DDBJ databases">
        <title>Genomic Encyclopedia of Type Strains, Phase III (KMG-III): the genomes of soil and plant-associated and newly described type strains.</title>
        <authorList>
            <person name="Whitman W."/>
        </authorList>
    </citation>
    <scope>NUCLEOTIDE SEQUENCE [LARGE SCALE GENOMIC DNA]</scope>
    <source>
        <strain evidence="6 7">CGMCC 4.7090</strain>
    </source>
</reference>
<organism evidence="6 7">
    <name type="scientific">Actinoplanes lutulentus</name>
    <dbReference type="NCBI Taxonomy" id="1287878"/>
    <lineage>
        <taxon>Bacteria</taxon>
        <taxon>Bacillati</taxon>
        <taxon>Actinomycetota</taxon>
        <taxon>Actinomycetes</taxon>
        <taxon>Micromonosporales</taxon>
        <taxon>Micromonosporaceae</taxon>
        <taxon>Actinoplanes</taxon>
    </lineage>
</organism>
<dbReference type="Proteomes" id="UP000249341">
    <property type="component" value="Unassembled WGS sequence"/>
</dbReference>
<sequence length="475" mass="49212">METELFIGGKWVPASSGSRFDVLDPATGDTIASVADGTETDAIAAVDAAAAAGPAWAKTPPRVRAEVLRKAFELMTERAADLAKLISLENGKALVDAKGEVTYAAEFFRWFAEEAVRGEGSIATAPSGANKLLVVRQPVGVCVLVTPWNFPAAMATRKIGPALAAGCTVILKPASDTPLTALAMAAILAEAGVPEGVVNVLPSRSSGKVVSAMLHDPRVRKLSFTGSTEVGRILLAQAAENVVNTSMELGGNAPFLVFADADLDAAVDGAMIAKMRNGGEACTAANRFFVETTVADDFSRRLAQRMSALVVGPGTDEKTQVGPLVNEDTVAKVDSLVRSALDAGAEAITGGSRPGGPGFYYPPTVLTGVGPDSAILREEIFGPVAPIVTFTSEDEAIALANDTEYGLVAYVYTGDLSRGLRVSEAIEAGMVGVNRGLVSDPAAPFGGVKQSGIGREGGHEGLLEYLESKYIAVSW</sequence>
<dbReference type="InterPro" id="IPR016161">
    <property type="entry name" value="Ald_DH/histidinol_DH"/>
</dbReference>
<protein>
    <submittedName>
        <fullName evidence="6">Succinate semialdehyde dehydrogenase</fullName>
    </submittedName>
</protein>
<evidence type="ECO:0000256" key="1">
    <source>
        <dbReference type="ARBA" id="ARBA00009986"/>
    </source>
</evidence>
<evidence type="ECO:0000313" key="6">
    <source>
        <dbReference type="EMBL" id="RAK29285.1"/>
    </source>
</evidence>
<comment type="caution">
    <text evidence="6">The sequence shown here is derived from an EMBL/GenBank/DDBJ whole genome shotgun (WGS) entry which is preliminary data.</text>
</comment>
<comment type="similarity">
    <text evidence="1 4">Belongs to the aldehyde dehydrogenase family.</text>
</comment>
<feature type="domain" description="Aldehyde dehydrogenase" evidence="5">
    <location>
        <begin position="11"/>
        <end position="471"/>
    </location>
</feature>